<evidence type="ECO:0000313" key="3">
    <source>
        <dbReference type="Proteomes" id="UP000324767"/>
    </source>
</evidence>
<comment type="caution">
    <text evidence="2">The sequence shown here is derived from an EMBL/GenBank/DDBJ whole genome shotgun (WGS) entry which is preliminary data.</text>
</comment>
<dbReference type="Proteomes" id="UP000324767">
    <property type="component" value="Unassembled WGS sequence"/>
</dbReference>
<dbReference type="EMBL" id="VXIT01000004">
    <property type="protein sequence ID" value="KAA6413003.1"/>
    <property type="molecule type" value="Genomic_DNA"/>
</dbReference>
<feature type="region of interest" description="Disordered" evidence="1">
    <location>
        <begin position="1"/>
        <end position="52"/>
    </location>
</feature>
<sequence>MTQSSSSDGQVGLRNGGACGSNTRREWGFSSNKSEASSVLNTVLPEQTSSEISDRTYDHLGLADLWQKSTYPWGPDGENFELLDGAFQQSECTQSAKLRVQKSHSQQHGDLGTRNRMQARTGRGLRKQPTSIAGGYSTNAKDARQIVVTDNAKNPVDRYTNESDDANEEMLFEYMKEKNDGKTPWSGYGDTSNMSPMMEEYFFFTTDRLERLWNSPRDSAAVDSQAQREGETEGSPRSGGR</sequence>
<organism evidence="2 3">
    <name type="scientific">Lasallia pustulata</name>
    <dbReference type="NCBI Taxonomy" id="136370"/>
    <lineage>
        <taxon>Eukaryota</taxon>
        <taxon>Fungi</taxon>
        <taxon>Dikarya</taxon>
        <taxon>Ascomycota</taxon>
        <taxon>Pezizomycotina</taxon>
        <taxon>Lecanoromycetes</taxon>
        <taxon>OSLEUM clade</taxon>
        <taxon>Umbilicariomycetidae</taxon>
        <taxon>Umbilicariales</taxon>
        <taxon>Umbilicariaceae</taxon>
        <taxon>Lasallia</taxon>
    </lineage>
</organism>
<accession>A0A5M8PWB1</accession>
<evidence type="ECO:0000256" key="1">
    <source>
        <dbReference type="SAM" id="MobiDB-lite"/>
    </source>
</evidence>
<dbReference type="AlphaFoldDB" id="A0A5M8PWB1"/>
<name>A0A5M8PWB1_9LECA</name>
<evidence type="ECO:0000313" key="2">
    <source>
        <dbReference type="EMBL" id="KAA6413003.1"/>
    </source>
</evidence>
<proteinExistence type="predicted"/>
<reference evidence="2 3" key="1">
    <citation type="submission" date="2019-09" db="EMBL/GenBank/DDBJ databases">
        <title>The hologenome of the rock-dwelling lichen Lasallia pustulata.</title>
        <authorList>
            <person name="Greshake Tzovaras B."/>
            <person name="Segers F."/>
            <person name="Bicker A."/>
            <person name="Dal Grande F."/>
            <person name="Otte J."/>
            <person name="Hankeln T."/>
            <person name="Schmitt I."/>
            <person name="Ebersberger I."/>
        </authorList>
    </citation>
    <scope>NUCLEOTIDE SEQUENCE [LARGE SCALE GENOMIC DNA]</scope>
    <source>
        <strain evidence="2">A1-1</strain>
    </source>
</reference>
<feature type="compositionally biased region" description="Polar residues" evidence="1">
    <location>
        <begin position="29"/>
        <end position="51"/>
    </location>
</feature>
<feature type="region of interest" description="Disordered" evidence="1">
    <location>
        <begin position="100"/>
        <end position="136"/>
    </location>
</feature>
<protein>
    <submittedName>
        <fullName evidence="2">Uncharacterized protein</fullName>
    </submittedName>
</protein>
<gene>
    <name evidence="2" type="ORF">FRX48_02746</name>
</gene>
<feature type="region of interest" description="Disordered" evidence="1">
    <location>
        <begin position="215"/>
        <end position="241"/>
    </location>
</feature>